<organism evidence="3 4">
    <name type="scientific">Ustilago trichophora</name>
    <dbReference type="NCBI Taxonomy" id="86804"/>
    <lineage>
        <taxon>Eukaryota</taxon>
        <taxon>Fungi</taxon>
        <taxon>Dikarya</taxon>
        <taxon>Basidiomycota</taxon>
        <taxon>Ustilaginomycotina</taxon>
        <taxon>Ustilaginomycetes</taxon>
        <taxon>Ustilaginales</taxon>
        <taxon>Ustilaginaceae</taxon>
        <taxon>Ustilago</taxon>
    </lineage>
</organism>
<sequence>MASRYTLSAELPATRKSLRRSIRNPAPSADQTALPASHLGKEEALSVPANGAWTQSAAAPSQDQATVRRDLSLRRGTSRSTRKPVGATTALKSEFDSSDIPTYDERGYLTLKGVDRFGLTTTPFYEDKVNDEGRKRSNRLAYLEGLRGLLGLQVLVWTFFRIFAPAIVTDRDVDGVYPATFTTVAPAWQNILRKALSPLLFDGELQASFFVILSGRASLHTFIERRQAITLAGAAFKRPFRFILPMAITLALVSLVIGVNGFRYAPELSSTLSNQLANPPKQWNSALEYFNSLLFFFSTPFYFKTARATTFIPPSGTLWIIPVLFQQTYVLIILAFALPYTIFRYKNLGMILLILTTAWVGRWSWYTLTGLLFAEWSTVYLQLLPSKGIPVNREGSRHIPTWLPGVVFTLLGAIFKYLWIAALPQDYNNEIVAHVDGNTGKLNYGTNPAQTAYPRYDNWLLATGLLYLVEISPLIQRILSSKVLVHTGRWAFSIALITGTFMLSLGSLIHHHLTMTAGWKNEAAILGVLFLALIPASCGLAEVYSRVIDDVSLWSSDYLFKWIRI</sequence>
<dbReference type="AlphaFoldDB" id="A0A5C3EN56"/>
<evidence type="ECO:0000256" key="1">
    <source>
        <dbReference type="SAM" id="MobiDB-lite"/>
    </source>
</evidence>
<feature type="compositionally biased region" description="Polar residues" evidence="1">
    <location>
        <begin position="53"/>
        <end position="65"/>
    </location>
</feature>
<protein>
    <recommendedName>
        <fullName evidence="5">Acyltransferase 3 domain-containing protein</fullName>
    </recommendedName>
</protein>
<feature type="transmembrane region" description="Helical" evidence="2">
    <location>
        <begin position="402"/>
        <end position="420"/>
    </location>
</feature>
<keyword evidence="2" id="KW-0472">Membrane</keyword>
<gene>
    <name evidence="3" type="ORF">UTRI_05455_B</name>
</gene>
<proteinExistence type="predicted"/>
<accession>A0A5C3EN56</accession>
<dbReference type="OrthoDB" id="3363151at2759"/>
<evidence type="ECO:0000313" key="4">
    <source>
        <dbReference type="Proteomes" id="UP000324022"/>
    </source>
</evidence>
<dbReference type="EMBL" id="OOIN01000035">
    <property type="protein sequence ID" value="SPO30921.1"/>
    <property type="molecule type" value="Genomic_DNA"/>
</dbReference>
<feature type="transmembrane region" description="Helical" evidence="2">
    <location>
        <begin position="317"/>
        <end position="343"/>
    </location>
</feature>
<keyword evidence="2" id="KW-1133">Transmembrane helix</keyword>
<keyword evidence="4" id="KW-1185">Reference proteome</keyword>
<name>A0A5C3EN56_9BASI</name>
<evidence type="ECO:0000313" key="3">
    <source>
        <dbReference type="EMBL" id="SPO30921.1"/>
    </source>
</evidence>
<feature type="transmembrane region" description="Helical" evidence="2">
    <location>
        <begin position="523"/>
        <end position="544"/>
    </location>
</feature>
<reference evidence="3 4" key="1">
    <citation type="submission" date="2018-03" db="EMBL/GenBank/DDBJ databases">
        <authorList>
            <person name="Guldener U."/>
        </authorList>
    </citation>
    <scope>NUCLEOTIDE SEQUENCE [LARGE SCALE GENOMIC DNA]</scope>
    <source>
        <strain evidence="3 4">NBRC100155</strain>
    </source>
</reference>
<feature type="region of interest" description="Disordered" evidence="1">
    <location>
        <begin position="1"/>
        <end position="35"/>
    </location>
</feature>
<feature type="transmembrane region" description="Helical" evidence="2">
    <location>
        <begin position="243"/>
        <end position="266"/>
    </location>
</feature>
<keyword evidence="2" id="KW-0812">Transmembrane</keyword>
<feature type="transmembrane region" description="Helical" evidence="2">
    <location>
        <begin position="286"/>
        <end position="305"/>
    </location>
</feature>
<dbReference type="Proteomes" id="UP000324022">
    <property type="component" value="Unassembled WGS sequence"/>
</dbReference>
<feature type="region of interest" description="Disordered" evidence="1">
    <location>
        <begin position="53"/>
        <end position="88"/>
    </location>
</feature>
<feature type="transmembrane region" description="Helical" evidence="2">
    <location>
        <begin position="491"/>
        <end position="511"/>
    </location>
</feature>
<evidence type="ECO:0008006" key="5">
    <source>
        <dbReference type="Google" id="ProtNLM"/>
    </source>
</evidence>
<evidence type="ECO:0000256" key="2">
    <source>
        <dbReference type="SAM" id="Phobius"/>
    </source>
</evidence>
<feature type="transmembrane region" description="Helical" evidence="2">
    <location>
        <begin position="459"/>
        <end position="479"/>
    </location>
</feature>